<dbReference type="AlphaFoldDB" id="A0A8J3KPH2"/>
<comment type="caution">
    <text evidence="1">The sequence shown here is derived from an EMBL/GenBank/DDBJ whole genome shotgun (WGS) entry which is preliminary data.</text>
</comment>
<evidence type="ECO:0000313" key="2">
    <source>
        <dbReference type="Proteomes" id="UP000659904"/>
    </source>
</evidence>
<organism evidence="1 2">
    <name type="scientific">Catellatospora citrea</name>
    <dbReference type="NCBI Taxonomy" id="53366"/>
    <lineage>
        <taxon>Bacteria</taxon>
        <taxon>Bacillati</taxon>
        <taxon>Actinomycetota</taxon>
        <taxon>Actinomycetes</taxon>
        <taxon>Micromonosporales</taxon>
        <taxon>Micromonosporaceae</taxon>
        <taxon>Catellatospora</taxon>
    </lineage>
</organism>
<accession>A0A8J3KPH2</accession>
<dbReference type="EMBL" id="BONH01000032">
    <property type="protein sequence ID" value="GIG00801.1"/>
    <property type="molecule type" value="Genomic_DNA"/>
</dbReference>
<sequence length="137" mass="15006">MEELAAVGMTRDEGYPGYWFTAGGLAYEYWLQAPDCEIEPAELQLIAKIAGAAMRCDVVLHTLVSDPTDGPALARIAQRVAGRTDGWVFIEFRVPPSALLLRHLSSVGRCIEVGNAAYLDAAAMEAWLAHPDYHFVK</sequence>
<protein>
    <submittedName>
        <fullName evidence="1">Uncharacterized protein</fullName>
    </submittedName>
</protein>
<dbReference type="Proteomes" id="UP000659904">
    <property type="component" value="Unassembled WGS sequence"/>
</dbReference>
<proteinExistence type="predicted"/>
<reference evidence="1 2" key="1">
    <citation type="submission" date="2021-01" db="EMBL/GenBank/DDBJ databases">
        <title>Whole genome shotgun sequence of Catellatospora citrea NBRC 14495.</title>
        <authorList>
            <person name="Komaki H."/>
            <person name="Tamura T."/>
        </authorList>
    </citation>
    <scope>NUCLEOTIDE SEQUENCE [LARGE SCALE GENOMIC DNA]</scope>
    <source>
        <strain evidence="1 2">NBRC 14495</strain>
    </source>
</reference>
<name>A0A8J3KPH2_9ACTN</name>
<evidence type="ECO:0000313" key="1">
    <source>
        <dbReference type="EMBL" id="GIG00801.1"/>
    </source>
</evidence>
<gene>
    <name evidence="1" type="ORF">Cci01nite_58940</name>
</gene>
<keyword evidence="2" id="KW-1185">Reference proteome</keyword>